<dbReference type="NCBIfam" id="TIGR03891">
    <property type="entry name" value="thiopep_ocin"/>
    <property type="match status" value="1"/>
</dbReference>
<dbReference type="OrthoDB" id="4035289at2"/>
<evidence type="ECO:0000313" key="4">
    <source>
        <dbReference type="Proteomes" id="UP000181951"/>
    </source>
</evidence>
<dbReference type="EMBL" id="FODD01000073">
    <property type="protein sequence ID" value="SEP02506.1"/>
    <property type="molecule type" value="Genomic_DNA"/>
</dbReference>
<evidence type="ECO:0000256" key="1">
    <source>
        <dbReference type="SAM" id="MobiDB-lite"/>
    </source>
</evidence>
<dbReference type="Pfam" id="PF14028">
    <property type="entry name" value="Lant_dehydr_C"/>
    <property type="match status" value="1"/>
</dbReference>
<evidence type="ECO:0000313" key="3">
    <source>
        <dbReference type="EMBL" id="SEP02506.1"/>
    </source>
</evidence>
<feature type="region of interest" description="Disordered" evidence="1">
    <location>
        <begin position="257"/>
        <end position="279"/>
    </location>
</feature>
<keyword evidence="3" id="KW-0808">Transferase</keyword>
<proteinExistence type="predicted"/>
<accession>A0A1H8UHB9</accession>
<dbReference type="Proteomes" id="UP000181951">
    <property type="component" value="Unassembled WGS sequence"/>
</dbReference>
<dbReference type="AlphaFoldDB" id="A0A1H8UHB9"/>
<sequence length="279" mass="29909">MEPDRWHQHNVTFAERESGIRAVTDRLGPALCAAESAGQIKGWWFMNKQPWSLRYRAAQPSPLVEKALSELVDDGIVKSWLPGVYEPESTAFGGALSMDAAHDLFHEDSRHLLTYQPGPGRLGRKESAVVLVSAMMRAANLDWFEQGDVWAKAAALRPAAPAPEWAALIPAMQTLMTVDTGSLSGPGGPLDGHAEWLAAFERAGTTLAYLATGAGLTRGVRAVLAHHVIFHANRASLRLEQQSALFTIAREAVMGSSDNTAPSAEGTPQAASCVDSQGC</sequence>
<name>A0A1H8UHB9_9ACTN</name>
<keyword evidence="3" id="KW-0489">Methyltransferase</keyword>
<dbReference type="STRING" id="310780.SAMN05216267_10733"/>
<dbReference type="GO" id="GO:0032259">
    <property type="term" value="P:methylation"/>
    <property type="evidence" value="ECO:0007669"/>
    <property type="project" value="UniProtKB-KW"/>
</dbReference>
<feature type="domain" description="Thiopeptide-type bacteriocin biosynthesis" evidence="2">
    <location>
        <begin position="6"/>
        <end position="252"/>
    </location>
</feature>
<keyword evidence="4" id="KW-1185">Reference proteome</keyword>
<organism evidence="3 4">
    <name type="scientific">Actinacidiphila rubida</name>
    <dbReference type="NCBI Taxonomy" id="310780"/>
    <lineage>
        <taxon>Bacteria</taxon>
        <taxon>Bacillati</taxon>
        <taxon>Actinomycetota</taxon>
        <taxon>Actinomycetes</taxon>
        <taxon>Kitasatosporales</taxon>
        <taxon>Streptomycetaceae</taxon>
        <taxon>Actinacidiphila</taxon>
    </lineage>
</organism>
<protein>
    <submittedName>
        <fullName evidence="3">Protein-L-isoaspartate(D-aspartate) O-methyltransferase</fullName>
    </submittedName>
</protein>
<gene>
    <name evidence="3" type="ORF">SAMN05216267_10733</name>
</gene>
<evidence type="ECO:0000259" key="2">
    <source>
        <dbReference type="Pfam" id="PF14028"/>
    </source>
</evidence>
<dbReference type="InterPro" id="IPR023809">
    <property type="entry name" value="Thiopep_bacteriocin_synth_dom"/>
</dbReference>
<dbReference type="GO" id="GO:0008168">
    <property type="term" value="F:methyltransferase activity"/>
    <property type="evidence" value="ECO:0007669"/>
    <property type="project" value="UniProtKB-KW"/>
</dbReference>
<reference evidence="3 4" key="1">
    <citation type="submission" date="2016-10" db="EMBL/GenBank/DDBJ databases">
        <authorList>
            <person name="de Groot N.N."/>
        </authorList>
    </citation>
    <scope>NUCLEOTIDE SEQUENCE [LARGE SCALE GENOMIC DNA]</scope>
    <source>
        <strain evidence="3 4">CGMCC 4.2026</strain>
    </source>
</reference>